<dbReference type="OrthoDB" id="3521584at2759"/>
<evidence type="ECO:0000313" key="2">
    <source>
        <dbReference type="Proteomes" id="UP000177798"/>
    </source>
</evidence>
<dbReference type="AlphaFoldDB" id="A0A1D9QF54"/>
<dbReference type="KEGG" id="ssl:SS1G_07763"/>
<dbReference type="EMBL" id="CP017824">
    <property type="protein sequence ID" value="APA13586.1"/>
    <property type="molecule type" value="Genomic_DNA"/>
</dbReference>
<organism evidence="1 2">
    <name type="scientific">Sclerotinia sclerotiorum (strain ATCC 18683 / 1980 / Ss-1)</name>
    <name type="common">White mold</name>
    <name type="synonym">Whetzelinia sclerotiorum</name>
    <dbReference type="NCBI Taxonomy" id="665079"/>
    <lineage>
        <taxon>Eukaryota</taxon>
        <taxon>Fungi</taxon>
        <taxon>Dikarya</taxon>
        <taxon>Ascomycota</taxon>
        <taxon>Pezizomycotina</taxon>
        <taxon>Leotiomycetes</taxon>
        <taxon>Helotiales</taxon>
        <taxon>Sclerotiniaceae</taxon>
        <taxon>Sclerotinia</taxon>
    </lineage>
</organism>
<proteinExistence type="predicted"/>
<dbReference type="Proteomes" id="UP000177798">
    <property type="component" value="Chromosome 11"/>
</dbReference>
<protein>
    <submittedName>
        <fullName evidence="1">Uncharacterized protein</fullName>
    </submittedName>
</protein>
<sequence>MSPTLSTTFACGHVETTSTRIGTERVPGFKGIIRNLSCGSSPRFVQADSAALCSSCRKGSPSLPPLYTRGKSVKFEKSVQYIDEKEREEVDPDPLRRHPIITDTESEELDDICVDPFANKFAELFKNGAYDFTRKHRDDVDEGLYHREVVPITPVLGPSEPQSPPETECFLPLPMFSFEVAGQPSKVGSIVLAIEKKSKN</sequence>
<evidence type="ECO:0000313" key="1">
    <source>
        <dbReference type="EMBL" id="APA13586.1"/>
    </source>
</evidence>
<accession>A0A1D9QF54</accession>
<name>A0A1D9QF54_SCLS1</name>
<dbReference type="VEuPathDB" id="FungiDB:sscle_11g083560"/>
<reference evidence="2" key="1">
    <citation type="journal article" date="2017" name="Genome Biol. Evol.">
        <title>The complete genome sequence of the phytopathogenic fungus Sclerotinia sclerotiorum reveals insights into the genome architecture of broad host range pathogens.</title>
        <authorList>
            <person name="Derbyshire M."/>
            <person name="Denton-Giles M."/>
            <person name="Hegedus D."/>
            <person name="Seifbarghy S."/>
            <person name="Rollins J."/>
            <person name="van Kan J."/>
            <person name="Seidl M.F."/>
            <person name="Faino L."/>
            <person name="Mbengue M."/>
            <person name="Navaud O."/>
            <person name="Raffaele S."/>
            <person name="Hammond-Kosack K."/>
            <person name="Heard S."/>
            <person name="Oliver R."/>
        </authorList>
    </citation>
    <scope>NUCLEOTIDE SEQUENCE [LARGE SCALE GENOMIC DNA]</scope>
    <source>
        <strain evidence="2">ATCC 18683 / 1980 / Ss-1</strain>
    </source>
</reference>
<gene>
    <name evidence="1" type="ORF">sscle_11g083560</name>
</gene>
<dbReference type="RefSeq" id="XP_001591138.1">
    <property type="nucleotide sequence ID" value="XM_001591088.1"/>
</dbReference>